<dbReference type="InterPro" id="IPR045058">
    <property type="entry name" value="GIMA/IAN/Toc"/>
</dbReference>
<accession>A0A3N0ZAH2</accession>
<gene>
    <name evidence="6" type="ORF">DPX16_4849</name>
</gene>
<dbReference type="OrthoDB" id="8954335at2759"/>
<keyword evidence="7" id="KW-1185">Reference proteome</keyword>
<sequence length="279" mass="31828">MISSSDAGNRCVLLSSSVYRTNFRFQFCYEHVMASSSVSDLRIVLLGKNITENNRVGNFILGRSAFEREAPADVELHIETHRGKLKDRDVTVINAPHLLKPNLSITQITQGVKECVNLSAPGPHVIILVLLQNDFSDNNRHRVQYVLNEFSKEALKHTIVLTDEREIDNNAIHQLIKECGDEHLQFNERNSGLHSEILVRVEKILRKKQVQFLTCDLYEEAGEETSEDGEKRRSGGSVTAKEEGDIDHEDDGRIKKRNKEKMEVAVQRKTLCKFCWQES</sequence>
<evidence type="ECO:0000256" key="2">
    <source>
        <dbReference type="ARBA" id="ARBA00022741"/>
    </source>
</evidence>
<dbReference type="AlphaFoldDB" id="A0A3N0ZAH2"/>
<dbReference type="InterPro" id="IPR006703">
    <property type="entry name" value="G_AIG1"/>
</dbReference>
<proteinExistence type="inferred from homology"/>
<protein>
    <submittedName>
        <fullName evidence="6">GTPase IMAP family member 5</fullName>
    </submittedName>
</protein>
<evidence type="ECO:0000256" key="3">
    <source>
        <dbReference type="ARBA" id="ARBA00023134"/>
    </source>
</evidence>
<dbReference type="PANTHER" id="PTHR10903">
    <property type="entry name" value="GTPASE, IMAP FAMILY MEMBER-RELATED"/>
    <property type="match status" value="1"/>
</dbReference>
<dbReference type="Pfam" id="PF04548">
    <property type="entry name" value="AIG1"/>
    <property type="match status" value="1"/>
</dbReference>
<dbReference type="Proteomes" id="UP000281406">
    <property type="component" value="Unassembled WGS sequence"/>
</dbReference>
<dbReference type="PANTHER" id="PTHR10903:SF170">
    <property type="entry name" value="GTPASE IMAP FAMILY MEMBER 7"/>
    <property type="match status" value="1"/>
</dbReference>
<comment type="similarity">
    <text evidence="1">Belongs to the TRAFAC class TrmE-Era-EngA-EngB-Septin-like GTPase superfamily. AIG1/Toc34/Toc159-like paraseptin GTPase family. IAN subfamily.</text>
</comment>
<name>A0A3N0ZAH2_ANAGA</name>
<dbReference type="Gene3D" id="3.40.50.300">
    <property type="entry name" value="P-loop containing nucleotide triphosphate hydrolases"/>
    <property type="match status" value="1"/>
</dbReference>
<keyword evidence="3" id="KW-0342">GTP-binding</keyword>
<organism evidence="6 7">
    <name type="scientific">Anabarilius grahami</name>
    <name type="common">Kanglang fish</name>
    <name type="synonym">Barilius grahami</name>
    <dbReference type="NCBI Taxonomy" id="495550"/>
    <lineage>
        <taxon>Eukaryota</taxon>
        <taxon>Metazoa</taxon>
        <taxon>Chordata</taxon>
        <taxon>Craniata</taxon>
        <taxon>Vertebrata</taxon>
        <taxon>Euteleostomi</taxon>
        <taxon>Actinopterygii</taxon>
        <taxon>Neopterygii</taxon>
        <taxon>Teleostei</taxon>
        <taxon>Ostariophysi</taxon>
        <taxon>Cypriniformes</taxon>
        <taxon>Xenocyprididae</taxon>
        <taxon>Xenocypridinae</taxon>
        <taxon>Xenocypridinae incertae sedis</taxon>
        <taxon>Anabarilius</taxon>
    </lineage>
</organism>
<reference evidence="6 7" key="1">
    <citation type="submission" date="2018-10" db="EMBL/GenBank/DDBJ databases">
        <title>Genome assembly for a Yunnan-Guizhou Plateau 3E fish, Anabarilius grahami (Regan), and its evolutionary and genetic applications.</title>
        <authorList>
            <person name="Jiang W."/>
        </authorList>
    </citation>
    <scope>NUCLEOTIDE SEQUENCE [LARGE SCALE GENOMIC DNA]</scope>
    <source>
        <strain evidence="6">AG-KIZ</strain>
        <tissue evidence="6">Muscle</tissue>
    </source>
</reference>
<feature type="domain" description="AIG1-type G" evidence="5">
    <location>
        <begin position="41"/>
        <end position="226"/>
    </location>
</feature>
<feature type="region of interest" description="Disordered" evidence="4">
    <location>
        <begin position="223"/>
        <end position="255"/>
    </location>
</feature>
<evidence type="ECO:0000256" key="1">
    <source>
        <dbReference type="ARBA" id="ARBA00008535"/>
    </source>
</evidence>
<evidence type="ECO:0000313" key="7">
    <source>
        <dbReference type="Proteomes" id="UP000281406"/>
    </source>
</evidence>
<evidence type="ECO:0000256" key="4">
    <source>
        <dbReference type="SAM" id="MobiDB-lite"/>
    </source>
</evidence>
<dbReference type="EMBL" id="RJVU01000976">
    <property type="protein sequence ID" value="ROL55381.1"/>
    <property type="molecule type" value="Genomic_DNA"/>
</dbReference>
<evidence type="ECO:0000313" key="6">
    <source>
        <dbReference type="EMBL" id="ROL55381.1"/>
    </source>
</evidence>
<evidence type="ECO:0000259" key="5">
    <source>
        <dbReference type="Pfam" id="PF04548"/>
    </source>
</evidence>
<dbReference type="GO" id="GO:0005525">
    <property type="term" value="F:GTP binding"/>
    <property type="evidence" value="ECO:0007669"/>
    <property type="project" value="UniProtKB-KW"/>
</dbReference>
<keyword evidence="2" id="KW-0547">Nucleotide-binding</keyword>
<dbReference type="InterPro" id="IPR027417">
    <property type="entry name" value="P-loop_NTPase"/>
</dbReference>
<comment type="caution">
    <text evidence="6">The sequence shown here is derived from an EMBL/GenBank/DDBJ whole genome shotgun (WGS) entry which is preliminary data.</text>
</comment>